<keyword evidence="3" id="KW-0540">Nuclease</keyword>
<proteinExistence type="predicted"/>
<dbReference type="GO" id="GO:0006281">
    <property type="term" value="P:DNA repair"/>
    <property type="evidence" value="ECO:0007669"/>
    <property type="project" value="InterPro"/>
</dbReference>
<dbReference type="InParanoid" id="H2XVU7"/>
<comment type="subcellular location">
    <subcellularLocation>
        <location evidence="1">Cytoplasm</location>
    </subcellularLocation>
</comment>
<dbReference type="Proteomes" id="UP000008144">
    <property type="component" value="Chromosome 10"/>
</dbReference>
<reference evidence="6" key="3">
    <citation type="submission" date="2025-08" db="UniProtKB">
        <authorList>
            <consortium name="Ensembl"/>
        </authorList>
    </citation>
    <scope>IDENTIFICATION</scope>
</reference>
<dbReference type="AlphaFoldDB" id="H2XVU7"/>
<evidence type="ECO:0000313" key="6">
    <source>
        <dbReference type="Ensembl" id="ENSCINP00000033781.1"/>
    </source>
</evidence>
<evidence type="ECO:0000256" key="3">
    <source>
        <dbReference type="ARBA" id="ARBA00022722"/>
    </source>
</evidence>
<organism evidence="6 7">
    <name type="scientific">Ciona intestinalis</name>
    <name type="common">Transparent sea squirt</name>
    <name type="synonym">Ascidia intestinalis</name>
    <dbReference type="NCBI Taxonomy" id="7719"/>
    <lineage>
        <taxon>Eukaryota</taxon>
        <taxon>Metazoa</taxon>
        <taxon>Chordata</taxon>
        <taxon>Tunicata</taxon>
        <taxon>Ascidiacea</taxon>
        <taxon>Phlebobranchia</taxon>
        <taxon>Cionidae</taxon>
        <taxon>Ciona</taxon>
    </lineage>
</organism>
<evidence type="ECO:0000256" key="4">
    <source>
        <dbReference type="ARBA" id="ARBA00022759"/>
    </source>
</evidence>
<dbReference type="STRING" id="7719.ENSCINP00000033781"/>
<keyword evidence="7" id="KW-1185">Reference proteome</keyword>
<protein>
    <recommendedName>
        <fullName evidence="8">Endonuclease V</fullName>
    </recommendedName>
</protein>
<dbReference type="Gene3D" id="3.30.2170.10">
    <property type="entry name" value="archaeoglobus fulgidus dsm 4304 superfamily"/>
    <property type="match status" value="1"/>
</dbReference>
<evidence type="ECO:0000256" key="5">
    <source>
        <dbReference type="ARBA" id="ARBA00022801"/>
    </source>
</evidence>
<keyword evidence="5" id="KW-0378">Hydrolase</keyword>
<evidence type="ECO:0000256" key="2">
    <source>
        <dbReference type="ARBA" id="ARBA00022490"/>
    </source>
</evidence>
<dbReference type="Pfam" id="PF04493">
    <property type="entry name" value="Endonuclease_5"/>
    <property type="match status" value="1"/>
</dbReference>
<reference evidence="6" key="4">
    <citation type="submission" date="2025-09" db="UniProtKB">
        <authorList>
            <consortium name="Ensembl"/>
        </authorList>
    </citation>
    <scope>IDENTIFICATION</scope>
</reference>
<evidence type="ECO:0000313" key="7">
    <source>
        <dbReference type="Proteomes" id="UP000008144"/>
    </source>
</evidence>
<accession>H2XVU7</accession>
<dbReference type="Ensembl" id="ENSCINT00000034765.1">
    <property type="protein sequence ID" value="ENSCINP00000033781.1"/>
    <property type="gene ID" value="ENSCING00000024323.1"/>
</dbReference>
<sequence>MDNKITDEQIAEWNSKQEELRDKIIRSDGDFSLSKVKYVGGFDVSYSKINHELAVSCMVVLSYPEMKQVYMNTTKVKLSCPYKSSYLAFREIEPFQQELQLLKAKKPNLEPQVRRIYFLGNNFLG</sequence>
<name>H2XVU7_CIOIN</name>
<dbReference type="PANTHER" id="PTHR28511">
    <property type="entry name" value="ENDONUCLEASE V"/>
    <property type="match status" value="1"/>
</dbReference>
<dbReference type="GO" id="GO:0005737">
    <property type="term" value="C:cytoplasm"/>
    <property type="evidence" value="ECO:0007669"/>
    <property type="project" value="UniProtKB-SubCell"/>
</dbReference>
<dbReference type="GO" id="GO:0016787">
    <property type="term" value="F:hydrolase activity"/>
    <property type="evidence" value="ECO:0007669"/>
    <property type="project" value="UniProtKB-KW"/>
</dbReference>
<keyword evidence="2" id="KW-0963">Cytoplasm</keyword>
<dbReference type="GO" id="GO:0004519">
    <property type="term" value="F:endonuclease activity"/>
    <property type="evidence" value="ECO:0007669"/>
    <property type="project" value="UniProtKB-KW"/>
</dbReference>
<dbReference type="HOGENOM" id="CLU_123574_0_0_1"/>
<evidence type="ECO:0000256" key="1">
    <source>
        <dbReference type="ARBA" id="ARBA00004496"/>
    </source>
</evidence>
<reference evidence="7" key="1">
    <citation type="journal article" date="2002" name="Science">
        <title>The draft genome of Ciona intestinalis: insights into chordate and vertebrate origins.</title>
        <authorList>
            <person name="Dehal P."/>
            <person name="Satou Y."/>
            <person name="Campbell R.K."/>
            <person name="Chapman J."/>
            <person name="Degnan B."/>
            <person name="De Tomaso A."/>
            <person name="Davidson B."/>
            <person name="Di Gregorio A."/>
            <person name="Gelpke M."/>
            <person name="Goodstein D.M."/>
            <person name="Harafuji N."/>
            <person name="Hastings K.E."/>
            <person name="Ho I."/>
            <person name="Hotta K."/>
            <person name="Huang W."/>
            <person name="Kawashima T."/>
            <person name="Lemaire P."/>
            <person name="Martinez D."/>
            <person name="Meinertzhagen I.A."/>
            <person name="Necula S."/>
            <person name="Nonaka M."/>
            <person name="Putnam N."/>
            <person name="Rash S."/>
            <person name="Saiga H."/>
            <person name="Satake M."/>
            <person name="Terry A."/>
            <person name="Yamada L."/>
            <person name="Wang H.G."/>
            <person name="Awazu S."/>
            <person name="Azumi K."/>
            <person name="Boore J."/>
            <person name="Branno M."/>
            <person name="Chin-Bow S."/>
            <person name="DeSantis R."/>
            <person name="Doyle S."/>
            <person name="Francino P."/>
            <person name="Keys D.N."/>
            <person name="Haga S."/>
            <person name="Hayashi H."/>
            <person name="Hino K."/>
            <person name="Imai K.S."/>
            <person name="Inaba K."/>
            <person name="Kano S."/>
            <person name="Kobayashi K."/>
            <person name="Kobayashi M."/>
            <person name="Lee B.I."/>
            <person name="Makabe K.W."/>
            <person name="Manohar C."/>
            <person name="Matassi G."/>
            <person name="Medina M."/>
            <person name="Mochizuki Y."/>
            <person name="Mount S."/>
            <person name="Morishita T."/>
            <person name="Miura S."/>
            <person name="Nakayama A."/>
            <person name="Nishizaka S."/>
            <person name="Nomoto H."/>
            <person name="Ohta F."/>
            <person name="Oishi K."/>
            <person name="Rigoutsos I."/>
            <person name="Sano M."/>
            <person name="Sasaki A."/>
            <person name="Sasakura Y."/>
            <person name="Shoguchi E."/>
            <person name="Shin-i T."/>
            <person name="Spagnuolo A."/>
            <person name="Stainier D."/>
            <person name="Suzuki M.M."/>
            <person name="Tassy O."/>
            <person name="Takatori N."/>
            <person name="Tokuoka M."/>
            <person name="Yagi K."/>
            <person name="Yoshizaki F."/>
            <person name="Wada S."/>
            <person name="Zhang C."/>
            <person name="Hyatt P.D."/>
            <person name="Larimer F."/>
            <person name="Detter C."/>
            <person name="Doggett N."/>
            <person name="Glavina T."/>
            <person name="Hawkins T."/>
            <person name="Richardson P."/>
            <person name="Lucas S."/>
            <person name="Kohara Y."/>
            <person name="Levine M."/>
            <person name="Satoh N."/>
            <person name="Rokhsar D.S."/>
        </authorList>
    </citation>
    <scope>NUCLEOTIDE SEQUENCE [LARGE SCALE GENOMIC DNA]</scope>
</reference>
<dbReference type="InterPro" id="IPR007581">
    <property type="entry name" value="Endonuclease-V"/>
</dbReference>
<reference evidence="6" key="2">
    <citation type="journal article" date="2008" name="Genome Biol.">
        <title>Improved genome assembly and evidence-based global gene model set for the chordate Ciona intestinalis: new insight into intron and operon populations.</title>
        <authorList>
            <person name="Satou Y."/>
            <person name="Mineta K."/>
            <person name="Ogasawara M."/>
            <person name="Sasakura Y."/>
            <person name="Shoguchi E."/>
            <person name="Ueno K."/>
            <person name="Yamada L."/>
            <person name="Matsumoto J."/>
            <person name="Wasserscheid J."/>
            <person name="Dewar K."/>
            <person name="Wiley G.B."/>
            <person name="Macmil S.L."/>
            <person name="Roe B.A."/>
            <person name="Zeller R.W."/>
            <person name="Hastings K.E."/>
            <person name="Lemaire P."/>
            <person name="Lindquist E."/>
            <person name="Endo T."/>
            <person name="Hotta K."/>
            <person name="Inaba K."/>
        </authorList>
    </citation>
    <scope>NUCLEOTIDE SEQUENCE [LARGE SCALE GENOMIC DNA]</scope>
    <source>
        <strain evidence="6">wild type</strain>
    </source>
</reference>
<evidence type="ECO:0008006" key="8">
    <source>
        <dbReference type="Google" id="ProtNLM"/>
    </source>
</evidence>
<keyword evidence="4" id="KW-0255">Endonuclease</keyword>
<dbReference type="PANTHER" id="PTHR28511:SF1">
    <property type="entry name" value="ENDONUCLEASE V"/>
    <property type="match status" value="1"/>
</dbReference>
<dbReference type="EMBL" id="EAAA01000623">
    <property type="status" value="NOT_ANNOTATED_CDS"/>
    <property type="molecule type" value="Genomic_DNA"/>
</dbReference>